<protein>
    <recommendedName>
        <fullName evidence="2">dTDP-4-dehydrorhamnose reductase</fullName>
        <ecNumber evidence="2">1.1.1.133</ecNumber>
    </recommendedName>
</protein>
<dbReference type="InterPro" id="IPR029903">
    <property type="entry name" value="RmlD-like-bd"/>
</dbReference>
<dbReference type="SUPFAM" id="SSF51735">
    <property type="entry name" value="NAD(P)-binding Rossmann-fold domains"/>
    <property type="match status" value="1"/>
</dbReference>
<dbReference type="GO" id="GO:0005829">
    <property type="term" value="C:cytosol"/>
    <property type="evidence" value="ECO:0007669"/>
    <property type="project" value="TreeGrafter"/>
</dbReference>
<name>A0A4U6QFS4_9ACTN</name>
<dbReference type="GO" id="GO:0008831">
    <property type="term" value="F:dTDP-4-dehydrorhamnose reductase activity"/>
    <property type="evidence" value="ECO:0007669"/>
    <property type="project" value="UniProtKB-EC"/>
</dbReference>
<organism evidence="4 5">
    <name type="scientific">Nakamurella flava</name>
    <dbReference type="NCBI Taxonomy" id="2576308"/>
    <lineage>
        <taxon>Bacteria</taxon>
        <taxon>Bacillati</taxon>
        <taxon>Actinomycetota</taxon>
        <taxon>Actinomycetes</taxon>
        <taxon>Nakamurellales</taxon>
        <taxon>Nakamurellaceae</taxon>
        <taxon>Nakamurella</taxon>
    </lineage>
</organism>
<evidence type="ECO:0000313" key="4">
    <source>
        <dbReference type="EMBL" id="TKV58892.1"/>
    </source>
</evidence>
<comment type="caution">
    <text evidence="4">The sequence shown here is derived from an EMBL/GenBank/DDBJ whole genome shotgun (WGS) entry which is preliminary data.</text>
</comment>
<dbReference type="Gene3D" id="3.40.50.720">
    <property type="entry name" value="NAD(P)-binding Rossmann-like Domain"/>
    <property type="match status" value="1"/>
</dbReference>
<dbReference type="CDD" id="cd05254">
    <property type="entry name" value="dTDP_HR_like_SDR_e"/>
    <property type="match status" value="1"/>
</dbReference>
<dbReference type="UniPathway" id="UPA00124"/>
<keyword evidence="2 4" id="KW-0560">Oxidoreductase</keyword>
<dbReference type="OrthoDB" id="9803892at2"/>
<keyword evidence="2" id="KW-0521">NADP</keyword>
<sequence length="307" mass="31467">MTSVLITGAHGQVGSELAAAAHARGWAVTALGSADLDITDAAAVDAAVTAFSQDSASDPDTGARNRAVIINAAAHTAVDLAETDQERAYAVNERGPGLLAAAASRHDVHLVHLSTDYVFPGSADRPYEPTDATGPRSVYGASKLAGERAVHAADPTAVVVRTAWVWGATGGNFVKTMAALERSRPTVDVVDDQRGTPSYAADLAAGLLELADSAWLADAAASGRVLHLTNAGETTWFGFARAIFAALGADPERVRPTTSAAFVRPAPRPAYSVLSGQAWAAAGLAPLRPWDEALAAGITDHPGAFAG</sequence>
<dbReference type="GO" id="GO:0019305">
    <property type="term" value="P:dTDP-rhamnose biosynthetic process"/>
    <property type="evidence" value="ECO:0007669"/>
    <property type="project" value="UniProtKB-UniPathway"/>
</dbReference>
<keyword evidence="5" id="KW-1185">Reference proteome</keyword>
<feature type="domain" description="RmlD-like substrate binding" evidence="3">
    <location>
        <begin position="3"/>
        <end position="298"/>
    </location>
</feature>
<dbReference type="InterPro" id="IPR036291">
    <property type="entry name" value="NAD(P)-bd_dom_sf"/>
</dbReference>
<comment type="similarity">
    <text evidence="1 2">Belongs to the dTDP-4-dehydrorhamnose reductase family.</text>
</comment>
<dbReference type="NCBIfam" id="TIGR01214">
    <property type="entry name" value="rmlD"/>
    <property type="match status" value="1"/>
</dbReference>
<dbReference type="Pfam" id="PF04321">
    <property type="entry name" value="RmlD_sub_bind"/>
    <property type="match status" value="1"/>
</dbReference>
<evidence type="ECO:0000256" key="2">
    <source>
        <dbReference type="RuleBase" id="RU364082"/>
    </source>
</evidence>
<dbReference type="Gene3D" id="3.90.25.10">
    <property type="entry name" value="UDP-galactose 4-epimerase, domain 1"/>
    <property type="match status" value="1"/>
</dbReference>
<gene>
    <name evidence="4" type="primary">rfbD</name>
    <name evidence="4" type="ORF">FDO65_15490</name>
</gene>
<evidence type="ECO:0000259" key="3">
    <source>
        <dbReference type="Pfam" id="PF04321"/>
    </source>
</evidence>
<dbReference type="EMBL" id="SZZH01000003">
    <property type="protein sequence ID" value="TKV58892.1"/>
    <property type="molecule type" value="Genomic_DNA"/>
</dbReference>
<dbReference type="AlphaFoldDB" id="A0A4U6QFS4"/>
<dbReference type="PANTHER" id="PTHR10491">
    <property type="entry name" value="DTDP-4-DEHYDRORHAMNOSE REDUCTASE"/>
    <property type="match status" value="1"/>
</dbReference>
<dbReference type="PANTHER" id="PTHR10491:SF4">
    <property type="entry name" value="METHIONINE ADENOSYLTRANSFERASE 2 SUBUNIT BETA"/>
    <property type="match status" value="1"/>
</dbReference>
<accession>A0A4U6QFS4</accession>
<dbReference type="InterPro" id="IPR005913">
    <property type="entry name" value="dTDP_dehydrorham_reduct"/>
</dbReference>
<comment type="function">
    <text evidence="2">Catalyzes the reduction of dTDP-6-deoxy-L-lyxo-4-hexulose to yield dTDP-L-rhamnose.</text>
</comment>
<dbReference type="RefSeq" id="WP_137450552.1">
    <property type="nucleotide sequence ID" value="NZ_SZZH01000003.1"/>
</dbReference>
<dbReference type="EC" id="1.1.1.133" evidence="2"/>
<comment type="pathway">
    <text evidence="2">Carbohydrate biosynthesis; dTDP-L-rhamnose biosynthesis.</text>
</comment>
<evidence type="ECO:0000313" key="5">
    <source>
        <dbReference type="Proteomes" id="UP000306985"/>
    </source>
</evidence>
<proteinExistence type="inferred from homology"/>
<dbReference type="Proteomes" id="UP000306985">
    <property type="component" value="Unassembled WGS sequence"/>
</dbReference>
<reference evidence="4 5" key="1">
    <citation type="submission" date="2019-05" db="EMBL/GenBank/DDBJ databases">
        <title>Nakamurella sp. N5BH11, whole genome shotgun sequence.</title>
        <authorList>
            <person name="Tuo L."/>
        </authorList>
    </citation>
    <scope>NUCLEOTIDE SEQUENCE [LARGE SCALE GENOMIC DNA]</scope>
    <source>
        <strain evidence="4 5">N5BH11</strain>
    </source>
</reference>
<evidence type="ECO:0000256" key="1">
    <source>
        <dbReference type="ARBA" id="ARBA00010944"/>
    </source>
</evidence>